<keyword evidence="3" id="KW-1185">Reference proteome</keyword>
<dbReference type="OrthoDB" id="2013972at2759"/>
<accession>A0A9N8ES55</accession>
<dbReference type="InterPro" id="IPR013216">
    <property type="entry name" value="Methyltransf_11"/>
</dbReference>
<dbReference type="InterPro" id="IPR029063">
    <property type="entry name" value="SAM-dependent_MTases_sf"/>
</dbReference>
<dbReference type="SUPFAM" id="SSF53335">
    <property type="entry name" value="S-adenosyl-L-methionine-dependent methyltransferases"/>
    <property type="match status" value="1"/>
</dbReference>
<dbReference type="AlphaFoldDB" id="A0A9N8ES55"/>
<organism evidence="2 3">
    <name type="scientific">Seminavis robusta</name>
    <dbReference type="NCBI Taxonomy" id="568900"/>
    <lineage>
        <taxon>Eukaryota</taxon>
        <taxon>Sar</taxon>
        <taxon>Stramenopiles</taxon>
        <taxon>Ochrophyta</taxon>
        <taxon>Bacillariophyta</taxon>
        <taxon>Bacillariophyceae</taxon>
        <taxon>Bacillariophycidae</taxon>
        <taxon>Naviculales</taxon>
        <taxon>Naviculaceae</taxon>
        <taxon>Seminavis</taxon>
    </lineage>
</organism>
<evidence type="ECO:0000259" key="1">
    <source>
        <dbReference type="Pfam" id="PF08241"/>
    </source>
</evidence>
<evidence type="ECO:0000313" key="3">
    <source>
        <dbReference type="Proteomes" id="UP001153069"/>
    </source>
</evidence>
<dbReference type="Proteomes" id="UP001153069">
    <property type="component" value="Unassembled WGS sequence"/>
</dbReference>
<dbReference type="GO" id="GO:0008757">
    <property type="term" value="F:S-adenosylmethionine-dependent methyltransferase activity"/>
    <property type="evidence" value="ECO:0007669"/>
    <property type="project" value="InterPro"/>
</dbReference>
<comment type="caution">
    <text evidence="2">The sequence shown here is derived from an EMBL/GenBank/DDBJ whole genome shotgun (WGS) entry which is preliminary data.</text>
</comment>
<sequence>MPSKIAKVLSQELERSHNMRSFLFASLVAKHITIAVSVQGFTPQVALPFRHPALNRFSSTAMTASSHNNADKWSEQADLYSDHSARLTELHGADLVTLLKEDILKAKTILDIGCGTGAFAKAYLQQFPNGVPGQTLISSDHSEGMMLKAKETVVPPSESFQTKLVFQQEDGTKLEGISDGSVDMVVSLFGVFLIPDQAAACQAIQRVLKKEGGVVAIASWQFGLSDFLADQGFGVSLQDAFQLPSRTIDPNLANFQSIANWSSREGATKMLSEEYQLKKVEIHGGLHTILFDFDYLWKVICQNPMSNTHDASEEDLKRTKEALIQFVTRDGKHSIDKPLLYSTASFLCIGRG</sequence>
<dbReference type="PANTHER" id="PTHR43591">
    <property type="entry name" value="METHYLTRANSFERASE"/>
    <property type="match status" value="1"/>
</dbReference>
<name>A0A9N8ES55_9STRA</name>
<reference evidence="2" key="1">
    <citation type="submission" date="2020-06" db="EMBL/GenBank/DDBJ databases">
        <authorList>
            <consortium name="Plant Systems Biology data submission"/>
        </authorList>
    </citation>
    <scope>NUCLEOTIDE SEQUENCE</scope>
    <source>
        <strain evidence="2">D6</strain>
    </source>
</reference>
<protein>
    <submittedName>
        <fullName evidence="2">UbiE/COQ5 methyltransferase family</fullName>
    </submittedName>
</protein>
<evidence type="ECO:0000313" key="2">
    <source>
        <dbReference type="EMBL" id="CAB9527137.1"/>
    </source>
</evidence>
<keyword evidence="2" id="KW-0489">Methyltransferase</keyword>
<feature type="domain" description="Methyltransferase type 11" evidence="1">
    <location>
        <begin position="110"/>
        <end position="214"/>
    </location>
</feature>
<proteinExistence type="predicted"/>
<dbReference type="EMBL" id="CAICTM010001945">
    <property type="protein sequence ID" value="CAB9527137.1"/>
    <property type="molecule type" value="Genomic_DNA"/>
</dbReference>
<dbReference type="Pfam" id="PF08241">
    <property type="entry name" value="Methyltransf_11"/>
    <property type="match status" value="1"/>
</dbReference>
<keyword evidence="2" id="KW-0808">Transferase</keyword>
<dbReference type="PANTHER" id="PTHR43591:SF24">
    <property type="entry name" value="2-METHOXY-6-POLYPRENYL-1,4-BENZOQUINOL METHYLASE, MITOCHONDRIAL"/>
    <property type="match status" value="1"/>
</dbReference>
<dbReference type="Gene3D" id="3.40.50.150">
    <property type="entry name" value="Vaccinia Virus protein VP39"/>
    <property type="match status" value="1"/>
</dbReference>
<gene>
    <name evidence="2" type="ORF">SEMRO_1947_G307130.1</name>
</gene>
<dbReference type="CDD" id="cd02440">
    <property type="entry name" value="AdoMet_MTases"/>
    <property type="match status" value="1"/>
</dbReference>
<dbReference type="GO" id="GO:0032259">
    <property type="term" value="P:methylation"/>
    <property type="evidence" value="ECO:0007669"/>
    <property type="project" value="UniProtKB-KW"/>
</dbReference>